<dbReference type="InterPro" id="IPR009057">
    <property type="entry name" value="Homeodomain-like_sf"/>
</dbReference>
<organism evidence="1 2">
    <name type="scientific">Shewanella woodyi (strain ATCC 51908 / MS32)</name>
    <dbReference type="NCBI Taxonomy" id="392500"/>
    <lineage>
        <taxon>Bacteria</taxon>
        <taxon>Pseudomonadati</taxon>
        <taxon>Pseudomonadota</taxon>
        <taxon>Gammaproteobacteria</taxon>
        <taxon>Alteromonadales</taxon>
        <taxon>Shewanellaceae</taxon>
        <taxon>Shewanella</taxon>
    </lineage>
</organism>
<proteinExistence type="predicted"/>
<dbReference type="RefSeq" id="WP_012325017.1">
    <property type="nucleotide sequence ID" value="NC_010506.1"/>
</dbReference>
<dbReference type="Gene3D" id="1.10.357.10">
    <property type="entry name" value="Tetracycline Repressor, domain 2"/>
    <property type="match status" value="1"/>
</dbReference>
<dbReference type="EMBL" id="CP000961">
    <property type="protein sequence ID" value="ACA86675.1"/>
    <property type="molecule type" value="Genomic_DNA"/>
</dbReference>
<dbReference type="AlphaFoldDB" id="B1KFW8"/>
<gene>
    <name evidence="1" type="ordered locus">Swoo_2397</name>
</gene>
<evidence type="ECO:0000313" key="1">
    <source>
        <dbReference type="EMBL" id="ACA86675.1"/>
    </source>
</evidence>
<dbReference type="STRING" id="392500.Swoo_2397"/>
<sequence length="194" mass="22205">MTIKDKVDGRLKRSEANRQLIIDAMINLVNRGNYMPTAQQVADTSGVSIRTVFRHFTEMELLYREIDDVVKPLYISYFKQDFKGDLQTRIKRLANAVVNGFSGGYHLSKVTTVLKWRSPVLQATYDYNQKMLRLYVLSMLPELKKCDSVTTELVVGMASFAFFERLHMDQGLSLAVCKKLIIAHLSSVFEAELK</sequence>
<accession>B1KFW8</accession>
<dbReference type="KEGG" id="swd:Swoo_2397"/>
<dbReference type="HOGENOM" id="CLU_097157_2_0_6"/>
<name>B1KFW8_SHEWM</name>
<protein>
    <submittedName>
        <fullName evidence="1">Putative transcriptional regulator, TetR family</fullName>
    </submittedName>
</protein>
<dbReference type="eggNOG" id="COG1309">
    <property type="taxonomic scope" value="Bacteria"/>
</dbReference>
<evidence type="ECO:0000313" key="2">
    <source>
        <dbReference type="Proteomes" id="UP000002168"/>
    </source>
</evidence>
<dbReference type="Proteomes" id="UP000002168">
    <property type="component" value="Chromosome"/>
</dbReference>
<reference evidence="1 2" key="1">
    <citation type="submission" date="2008-02" db="EMBL/GenBank/DDBJ databases">
        <title>Complete sequence of Shewanella woodyi ATCC 51908.</title>
        <authorList>
            <consortium name="US DOE Joint Genome Institute"/>
            <person name="Copeland A."/>
            <person name="Lucas S."/>
            <person name="Lapidus A."/>
            <person name="Glavina del Rio T."/>
            <person name="Dalin E."/>
            <person name="Tice H."/>
            <person name="Bruce D."/>
            <person name="Goodwin L."/>
            <person name="Pitluck S."/>
            <person name="Sims D."/>
            <person name="Brettin T."/>
            <person name="Detter J.C."/>
            <person name="Han C."/>
            <person name="Kuske C.R."/>
            <person name="Schmutz J."/>
            <person name="Larimer F."/>
            <person name="Land M."/>
            <person name="Hauser L."/>
            <person name="Kyrpides N."/>
            <person name="Lykidis A."/>
            <person name="Zhao J.-S."/>
            <person name="Richardson P."/>
        </authorList>
    </citation>
    <scope>NUCLEOTIDE SEQUENCE [LARGE SCALE GENOMIC DNA]</scope>
    <source>
        <strain evidence="2">ATCC 51908 / MS32</strain>
    </source>
</reference>
<keyword evidence="2" id="KW-1185">Reference proteome</keyword>
<dbReference type="SUPFAM" id="SSF46689">
    <property type="entry name" value="Homeodomain-like"/>
    <property type="match status" value="1"/>
</dbReference>